<protein>
    <submittedName>
        <fullName evidence="2">Polymer-forming cytoskeletal protein</fullName>
    </submittedName>
</protein>
<proteinExistence type="inferred from homology"/>
<name>A0A8J7FCF6_9GAMM</name>
<dbReference type="Proteomes" id="UP000640333">
    <property type="component" value="Unassembled WGS sequence"/>
</dbReference>
<gene>
    <name evidence="2" type="ORF">IOQ59_09570</name>
</gene>
<accession>A0A8J7FCF6</accession>
<evidence type="ECO:0000313" key="3">
    <source>
        <dbReference type="Proteomes" id="UP000640333"/>
    </source>
</evidence>
<dbReference type="PANTHER" id="PTHR35024:SF4">
    <property type="entry name" value="POLYMER-FORMING CYTOSKELETAL PROTEIN"/>
    <property type="match status" value="1"/>
</dbReference>
<keyword evidence="3" id="KW-1185">Reference proteome</keyword>
<dbReference type="AlphaFoldDB" id="A0A8J7FCF6"/>
<dbReference type="InterPro" id="IPR007607">
    <property type="entry name" value="BacA/B"/>
</dbReference>
<dbReference type="Pfam" id="PF04519">
    <property type="entry name" value="Bactofilin"/>
    <property type="match status" value="1"/>
</dbReference>
<dbReference type="PANTHER" id="PTHR35024">
    <property type="entry name" value="HYPOTHETICAL CYTOSOLIC PROTEIN"/>
    <property type="match status" value="1"/>
</dbReference>
<comment type="caution">
    <text evidence="2">The sequence shown here is derived from an EMBL/GenBank/DDBJ whole genome shotgun (WGS) entry which is preliminary data.</text>
</comment>
<sequence length="149" mass="15868">MGLIKRNVSSESKQGRAGTTIVAEGNKFSGEMKVTGKMHIDGTFDGTISSIDNISIGKSGHVRGLIRARHINVSGLLEGDVICDELHIEADGKVQATVTSKQMSINARGNFVGERKNWEQAAVDKALEALPVVEAIEAPAEKVVSKKKG</sequence>
<comment type="similarity">
    <text evidence="1">Belongs to the bactofilin family.</text>
</comment>
<reference evidence="2" key="1">
    <citation type="submission" date="2020-10" db="EMBL/GenBank/DDBJ databases">
        <title>Bacterium isolated from coastal waters sediment.</title>
        <authorList>
            <person name="Chen R.-J."/>
            <person name="Lu D.-C."/>
            <person name="Zhu K.-L."/>
            <person name="Du Z.-J."/>
        </authorList>
    </citation>
    <scope>NUCLEOTIDE SEQUENCE</scope>
    <source>
        <strain evidence="2">N1Y112</strain>
    </source>
</reference>
<evidence type="ECO:0000313" key="2">
    <source>
        <dbReference type="EMBL" id="MBE9397507.1"/>
    </source>
</evidence>
<evidence type="ECO:0000256" key="1">
    <source>
        <dbReference type="ARBA" id="ARBA00044755"/>
    </source>
</evidence>
<organism evidence="2 3">
    <name type="scientific">Pontibacterium sinense</name>
    <dbReference type="NCBI Taxonomy" id="2781979"/>
    <lineage>
        <taxon>Bacteria</taxon>
        <taxon>Pseudomonadati</taxon>
        <taxon>Pseudomonadota</taxon>
        <taxon>Gammaproteobacteria</taxon>
        <taxon>Oceanospirillales</taxon>
        <taxon>Oceanospirillaceae</taxon>
        <taxon>Pontibacterium</taxon>
    </lineage>
</organism>
<dbReference type="EMBL" id="JADEYS010000008">
    <property type="protein sequence ID" value="MBE9397507.1"/>
    <property type="molecule type" value="Genomic_DNA"/>
</dbReference>